<feature type="transmembrane region" description="Helical" evidence="1">
    <location>
        <begin position="6"/>
        <end position="24"/>
    </location>
</feature>
<evidence type="ECO:0000313" key="3">
    <source>
        <dbReference type="Proteomes" id="UP000270468"/>
    </source>
</evidence>
<organism evidence="2 3">
    <name type="scientific">Filibacter tadaridae</name>
    <dbReference type="NCBI Taxonomy" id="2483811"/>
    <lineage>
        <taxon>Bacteria</taxon>
        <taxon>Bacillati</taxon>
        <taxon>Bacillota</taxon>
        <taxon>Bacilli</taxon>
        <taxon>Bacillales</taxon>
        <taxon>Caryophanaceae</taxon>
        <taxon>Filibacter</taxon>
    </lineage>
</organism>
<feature type="transmembrane region" description="Helical" evidence="1">
    <location>
        <begin position="119"/>
        <end position="139"/>
    </location>
</feature>
<dbReference type="EMBL" id="UXAV01000014">
    <property type="protein sequence ID" value="VDC18881.1"/>
    <property type="molecule type" value="Genomic_DNA"/>
</dbReference>
<dbReference type="AlphaFoldDB" id="A0A3P5WUD6"/>
<protein>
    <submittedName>
        <fullName evidence="2">Spore cortex protein YabQ (Spore_YabQ)</fullName>
    </submittedName>
</protein>
<name>A0A3P5WUD6_9BACL</name>
<keyword evidence="3" id="KW-1185">Reference proteome</keyword>
<evidence type="ECO:0000313" key="2">
    <source>
        <dbReference type="EMBL" id="VDC18881.1"/>
    </source>
</evidence>
<reference evidence="2 3" key="1">
    <citation type="submission" date="2018-11" db="EMBL/GenBank/DDBJ databases">
        <authorList>
            <person name="Criscuolo A."/>
        </authorList>
    </citation>
    <scope>NUCLEOTIDE SEQUENCE [LARGE SCALE GENOMIC DNA]</scope>
    <source>
        <strain evidence="2">ATB-66</strain>
    </source>
</reference>
<gene>
    <name evidence="2" type="ORF">FILTAD_00165</name>
</gene>
<dbReference type="NCBIfam" id="TIGR02893">
    <property type="entry name" value="spore_yabQ"/>
    <property type="match status" value="1"/>
</dbReference>
<accession>A0A3P5WUD6</accession>
<dbReference type="OrthoDB" id="2452115at2"/>
<dbReference type="InterPro" id="IPR019074">
    <property type="entry name" value="YabQ"/>
</dbReference>
<keyword evidence="1" id="KW-0472">Membrane</keyword>
<feature type="transmembrane region" description="Helical" evidence="1">
    <location>
        <begin position="45"/>
        <end position="65"/>
    </location>
</feature>
<feature type="transmembrane region" description="Helical" evidence="1">
    <location>
        <begin position="96"/>
        <end position="113"/>
    </location>
</feature>
<dbReference type="RefSeq" id="WP_124068619.1">
    <property type="nucleotide sequence ID" value="NZ_CBCRXF010000016.1"/>
</dbReference>
<dbReference type="Pfam" id="PF09578">
    <property type="entry name" value="Spore_YabQ"/>
    <property type="match status" value="1"/>
</dbReference>
<evidence type="ECO:0000256" key="1">
    <source>
        <dbReference type="SAM" id="Phobius"/>
    </source>
</evidence>
<keyword evidence="1" id="KW-0812">Transmembrane</keyword>
<sequence>MSLSLQFLSLLAMIGTGIVAGAFMDMIGTGTTHAGNKSLIKKRAIWLEIIGWILVGCGTFYILYLVRDGAWRMYDPFAQISGMLLYVSFFHKPFRLLGRILLMIFVKPVWFLICFVLSIIRQIILFIVKVIAFLSGPFVRKFRVNSRKVFKKRPN</sequence>
<dbReference type="Proteomes" id="UP000270468">
    <property type="component" value="Unassembled WGS sequence"/>
</dbReference>
<keyword evidence="1" id="KW-1133">Transmembrane helix</keyword>
<proteinExistence type="predicted"/>